<accession>A0A2N9GTD4</accession>
<proteinExistence type="predicted"/>
<protein>
    <submittedName>
        <fullName evidence="1">Uncharacterized protein</fullName>
    </submittedName>
</protein>
<gene>
    <name evidence="1" type="ORF">FSB_LOCUS33558</name>
</gene>
<dbReference type="AlphaFoldDB" id="A0A2N9GTD4"/>
<organism evidence="1">
    <name type="scientific">Fagus sylvatica</name>
    <name type="common">Beechnut</name>
    <dbReference type="NCBI Taxonomy" id="28930"/>
    <lineage>
        <taxon>Eukaryota</taxon>
        <taxon>Viridiplantae</taxon>
        <taxon>Streptophyta</taxon>
        <taxon>Embryophyta</taxon>
        <taxon>Tracheophyta</taxon>
        <taxon>Spermatophyta</taxon>
        <taxon>Magnoliopsida</taxon>
        <taxon>eudicotyledons</taxon>
        <taxon>Gunneridae</taxon>
        <taxon>Pentapetalae</taxon>
        <taxon>rosids</taxon>
        <taxon>fabids</taxon>
        <taxon>Fagales</taxon>
        <taxon>Fagaceae</taxon>
        <taxon>Fagus</taxon>
    </lineage>
</organism>
<name>A0A2N9GTD4_FAGSY</name>
<sequence>MTATPNPHEPTSPDSPQALTAHRRCLLAFSRPSSVLPALLLAASRPSRAHGLIWYPSSFLSFSPVSARPPLPPPLTLFHASY</sequence>
<reference evidence="1" key="1">
    <citation type="submission" date="2018-02" db="EMBL/GenBank/DDBJ databases">
        <authorList>
            <person name="Cohen D.B."/>
            <person name="Kent A.D."/>
        </authorList>
    </citation>
    <scope>NUCLEOTIDE SEQUENCE</scope>
</reference>
<dbReference type="EMBL" id="OIVN01002690">
    <property type="protein sequence ID" value="SPD05676.1"/>
    <property type="molecule type" value="Genomic_DNA"/>
</dbReference>
<evidence type="ECO:0000313" key="1">
    <source>
        <dbReference type="EMBL" id="SPD05676.1"/>
    </source>
</evidence>